<dbReference type="PANTHER" id="PTHR39321">
    <property type="entry name" value="NICOTINATE-NUCLEOTIDE ADENYLYLTRANSFERASE-RELATED"/>
    <property type="match status" value="1"/>
</dbReference>
<dbReference type="NCBIfam" id="TIGR00125">
    <property type="entry name" value="cyt_tran_rel"/>
    <property type="match status" value="1"/>
</dbReference>
<keyword evidence="4 11" id="KW-0662">Pyridine nucleotide biosynthesis</keyword>
<evidence type="ECO:0000256" key="5">
    <source>
        <dbReference type="ARBA" id="ARBA00022679"/>
    </source>
</evidence>
<keyword evidence="9 11" id="KW-0520">NAD</keyword>
<proteinExistence type="inferred from homology"/>
<evidence type="ECO:0000256" key="7">
    <source>
        <dbReference type="ARBA" id="ARBA00022741"/>
    </source>
</evidence>
<dbReference type="HAMAP" id="MF_00244">
    <property type="entry name" value="NaMN_adenylyltr"/>
    <property type="match status" value="1"/>
</dbReference>
<evidence type="ECO:0000256" key="1">
    <source>
        <dbReference type="ARBA" id="ARBA00002324"/>
    </source>
</evidence>
<evidence type="ECO:0000256" key="3">
    <source>
        <dbReference type="ARBA" id="ARBA00009014"/>
    </source>
</evidence>
<comment type="pathway">
    <text evidence="2 11">Cofactor biosynthesis; NAD(+) biosynthesis; deamido-NAD(+) from nicotinate D-ribonucleotide: step 1/1.</text>
</comment>
<dbReference type="Gene3D" id="3.40.50.620">
    <property type="entry name" value="HUPs"/>
    <property type="match status" value="1"/>
</dbReference>
<dbReference type="RefSeq" id="WP_121838555.1">
    <property type="nucleotide sequence ID" value="NZ_ML014769.1"/>
</dbReference>
<comment type="catalytic activity">
    <reaction evidence="10 11">
        <text>nicotinate beta-D-ribonucleotide + ATP + H(+) = deamido-NAD(+) + diphosphate</text>
        <dbReference type="Rhea" id="RHEA:22860"/>
        <dbReference type="ChEBI" id="CHEBI:15378"/>
        <dbReference type="ChEBI" id="CHEBI:30616"/>
        <dbReference type="ChEBI" id="CHEBI:33019"/>
        <dbReference type="ChEBI" id="CHEBI:57502"/>
        <dbReference type="ChEBI" id="CHEBI:58437"/>
        <dbReference type="EC" id="2.7.7.18"/>
    </reaction>
</comment>
<dbReference type="SUPFAM" id="SSF52374">
    <property type="entry name" value="Nucleotidylyl transferase"/>
    <property type="match status" value="1"/>
</dbReference>
<dbReference type="OrthoDB" id="5295945at2"/>
<evidence type="ECO:0000256" key="6">
    <source>
        <dbReference type="ARBA" id="ARBA00022695"/>
    </source>
</evidence>
<evidence type="ECO:0000256" key="2">
    <source>
        <dbReference type="ARBA" id="ARBA00005019"/>
    </source>
</evidence>
<keyword evidence="8 11" id="KW-0067">ATP-binding</keyword>
<protein>
    <recommendedName>
        <fullName evidence="11">Probable nicotinate-nucleotide adenylyltransferase</fullName>
        <ecNumber evidence="11">2.7.7.18</ecNumber>
    </recommendedName>
    <alternativeName>
        <fullName evidence="11">Deamido-NAD(+) diphosphorylase</fullName>
    </alternativeName>
    <alternativeName>
        <fullName evidence="11">Deamido-NAD(+) pyrophosphorylase</fullName>
    </alternativeName>
    <alternativeName>
        <fullName evidence="11">Nicotinate mononucleotide adenylyltransferase</fullName>
        <shortName evidence="11">NaMN adenylyltransferase</shortName>
    </alternativeName>
</protein>
<evidence type="ECO:0000256" key="4">
    <source>
        <dbReference type="ARBA" id="ARBA00022642"/>
    </source>
</evidence>
<evidence type="ECO:0000256" key="8">
    <source>
        <dbReference type="ARBA" id="ARBA00022840"/>
    </source>
</evidence>
<comment type="similarity">
    <text evidence="3 11">Belongs to the NadD family.</text>
</comment>
<reference evidence="13 14" key="1">
    <citation type="submission" date="2018-09" db="EMBL/GenBank/DDBJ databases">
        <title>Phylogeny of the Shewanellaceae, and recommendation for two new genera, Pseudoshewanella and Parashewanella.</title>
        <authorList>
            <person name="Wang G."/>
        </authorList>
    </citation>
    <scope>NUCLEOTIDE SEQUENCE [LARGE SCALE GENOMIC DNA]</scope>
    <source>
        <strain evidence="13 14">C51</strain>
    </source>
</reference>
<dbReference type="EMBL" id="QZEI01000020">
    <property type="protein sequence ID" value="RLV60136.1"/>
    <property type="molecule type" value="Genomic_DNA"/>
</dbReference>
<feature type="domain" description="Cytidyltransferase-like" evidence="12">
    <location>
        <begin position="5"/>
        <end position="179"/>
    </location>
</feature>
<dbReference type="NCBIfam" id="TIGR00482">
    <property type="entry name" value="nicotinate (nicotinamide) nucleotide adenylyltransferase"/>
    <property type="match status" value="1"/>
</dbReference>
<accession>A0A3L8PXJ5</accession>
<dbReference type="GO" id="GO:0004515">
    <property type="term" value="F:nicotinate-nucleotide adenylyltransferase activity"/>
    <property type="evidence" value="ECO:0007669"/>
    <property type="project" value="UniProtKB-UniRule"/>
</dbReference>
<comment type="caution">
    <text evidence="13">The sequence shown here is derived from an EMBL/GenBank/DDBJ whole genome shotgun (WGS) entry which is preliminary data.</text>
</comment>
<evidence type="ECO:0000313" key="13">
    <source>
        <dbReference type="EMBL" id="RLV60136.1"/>
    </source>
</evidence>
<evidence type="ECO:0000256" key="9">
    <source>
        <dbReference type="ARBA" id="ARBA00023027"/>
    </source>
</evidence>
<keyword evidence="7 11" id="KW-0547">Nucleotide-binding</keyword>
<dbReference type="GO" id="GO:0009435">
    <property type="term" value="P:NAD+ biosynthetic process"/>
    <property type="evidence" value="ECO:0007669"/>
    <property type="project" value="UniProtKB-UniRule"/>
</dbReference>
<dbReference type="InterPro" id="IPR014729">
    <property type="entry name" value="Rossmann-like_a/b/a_fold"/>
</dbReference>
<dbReference type="NCBIfam" id="NF000839">
    <property type="entry name" value="PRK00071.1-1"/>
    <property type="match status" value="1"/>
</dbReference>
<evidence type="ECO:0000259" key="12">
    <source>
        <dbReference type="Pfam" id="PF01467"/>
    </source>
</evidence>
<keyword evidence="6 11" id="KW-0548">Nucleotidyltransferase</keyword>
<dbReference type="GO" id="GO:0005524">
    <property type="term" value="F:ATP binding"/>
    <property type="evidence" value="ECO:0007669"/>
    <property type="project" value="UniProtKB-KW"/>
</dbReference>
<dbReference type="Proteomes" id="UP000281474">
    <property type="component" value="Unassembled WGS sequence"/>
</dbReference>
<dbReference type="UniPathway" id="UPA00253">
    <property type="reaction ID" value="UER00332"/>
</dbReference>
<evidence type="ECO:0000256" key="11">
    <source>
        <dbReference type="HAMAP-Rule" id="MF_00244"/>
    </source>
</evidence>
<organism evidence="13 14">
    <name type="scientific">Parashewanella curva</name>
    <dbReference type="NCBI Taxonomy" id="2338552"/>
    <lineage>
        <taxon>Bacteria</taxon>
        <taxon>Pseudomonadati</taxon>
        <taxon>Pseudomonadota</taxon>
        <taxon>Gammaproteobacteria</taxon>
        <taxon>Alteromonadales</taxon>
        <taxon>Shewanellaceae</taxon>
        <taxon>Parashewanella</taxon>
    </lineage>
</organism>
<gene>
    <name evidence="11" type="primary">nadD</name>
    <name evidence="13" type="ORF">D5018_08350</name>
</gene>
<name>A0A3L8PXJ5_9GAMM</name>
<comment type="function">
    <text evidence="1 11">Catalyzes the reversible adenylation of nicotinate mononucleotide (NaMN) to nicotinic acid adenine dinucleotide (NaAD).</text>
</comment>
<dbReference type="InterPro" id="IPR005248">
    <property type="entry name" value="NadD/NMNAT"/>
</dbReference>
<dbReference type="NCBIfam" id="NF000840">
    <property type="entry name" value="PRK00071.1-3"/>
    <property type="match status" value="1"/>
</dbReference>
<sequence>MRIGILGGTFDPIHYGHICPALEVKEKLGLDKIWLMPNHIPPHKQSTHASTEDRIKMVELVCEEYSEFELCDIELKRDTPSYSVQTLAELKQAHPSHHFVFLMGTDSLLSLHTWHQYEQLFELCDIAVTQRPDYTYSAQIKGKIARRFIKNHYKLDNTLGNIFLIPVKPKPISSTFIRNQLQQNEDCSQLFPLKVRNYIDSKSLYLSNTRSDK</sequence>
<dbReference type="EC" id="2.7.7.18" evidence="11"/>
<dbReference type="PANTHER" id="PTHR39321:SF3">
    <property type="entry name" value="PHOSPHOPANTETHEINE ADENYLYLTRANSFERASE"/>
    <property type="match status" value="1"/>
</dbReference>
<dbReference type="AlphaFoldDB" id="A0A3L8PXJ5"/>
<keyword evidence="14" id="KW-1185">Reference proteome</keyword>
<evidence type="ECO:0000313" key="14">
    <source>
        <dbReference type="Proteomes" id="UP000281474"/>
    </source>
</evidence>
<evidence type="ECO:0000256" key="10">
    <source>
        <dbReference type="ARBA" id="ARBA00048721"/>
    </source>
</evidence>
<dbReference type="InterPro" id="IPR004821">
    <property type="entry name" value="Cyt_trans-like"/>
</dbReference>
<dbReference type="Pfam" id="PF01467">
    <property type="entry name" value="CTP_transf_like"/>
    <property type="match status" value="1"/>
</dbReference>
<keyword evidence="5 11" id="KW-0808">Transferase</keyword>
<dbReference type="CDD" id="cd02165">
    <property type="entry name" value="NMNAT"/>
    <property type="match status" value="1"/>
</dbReference>